<evidence type="ECO:0000256" key="2">
    <source>
        <dbReference type="ARBA" id="ARBA00023054"/>
    </source>
</evidence>
<protein>
    <submittedName>
        <fullName evidence="5">Peptidoglycan-binding protein</fullName>
    </submittedName>
</protein>
<feature type="domain" description="Peptidoglycan binding-like" evidence="4">
    <location>
        <begin position="135"/>
        <end position="186"/>
    </location>
</feature>
<dbReference type="SUPFAM" id="SSF47090">
    <property type="entry name" value="PGBD-like"/>
    <property type="match status" value="1"/>
</dbReference>
<dbReference type="Proteomes" id="UP001165136">
    <property type="component" value="Unassembled WGS sequence"/>
</dbReference>
<name>A0A9W6QX54_9PSEU</name>
<organism evidence="5 6">
    <name type="scientific">Amycolatopsis taiwanensis</name>
    <dbReference type="NCBI Taxonomy" id="342230"/>
    <lineage>
        <taxon>Bacteria</taxon>
        <taxon>Bacillati</taxon>
        <taxon>Actinomycetota</taxon>
        <taxon>Actinomycetes</taxon>
        <taxon>Pseudonocardiales</taxon>
        <taxon>Pseudonocardiaceae</taxon>
        <taxon>Amycolatopsis</taxon>
    </lineage>
</organism>
<evidence type="ECO:0000256" key="1">
    <source>
        <dbReference type="ARBA" id="ARBA00004196"/>
    </source>
</evidence>
<dbReference type="InterPro" id="IPR002477">
    <property type="entry name" value="Peptidoglycan-bd-like"/>
</dbReference>
<dbReference type="RefSeq" id="WP_285486096.1">
    <property type="nucleotide sequence ID" value="NZ_BSTI01000002.1"/>
</dbReference>
<evidence type="ECO:0000313" key="6">
    <source>
        <dbReference type="Proteomes" id="UP001165136"/>
    </source>
</evidence>
<evidence type="ECO:0000259" key="4">
    <source>
        <dbReference type="Pfam" id="PF01471"/>
    </source>
</evidence>
<dbReference type="GO" id="GO:0030313">
    <property type="term" value="C:cell envelope"/>
    <property type="evidence" value="ECO:0007669"/>
    <property type="project" value="UniProtKB-SubCell"/>
</dbReference>
<dbReference type="InterPro" id="IPR050465">
    <property type="entry name" value="UPF0194_transport"/>
</dbReference>
<reference evidence="5" key="1">
    <citation type="submission" date="2023-03" db="EMBL/GenBank/DDBJ databases">
        <title>Amycolatopsis taiwanensis NBRC 103393.</title>
        <authorList>
            <person name="Ichikawa N."/>
            <person name="Sato H."/>
            <person name="Tonouchi N."/>
        </authorList>
    </citation>
    <scope>NUCLEOTIDE SEQUENCE</scope>
    <source>
        <strain evidence="5">NBRC 103393</strain>
    </source>
</reference>
<keyword evidence="3" id="KW-0812">Transmembrane</keyword>
<keyword evidence="6" id="KW-1185">Reference proteome</keyword>
<keyword evidence="3" id="KW-0472">Membrane</keyword>
<dbReference type="Gene3D" id="2.40.420.20">
    <property type="match status" value="1"/>
</dbReference>
<evidence type="ECO:0000313" key="5">
    <source>
        <dbReference type="EMBL" id="GLY64530.1"/>
    </source>
</evidence>
<gene>
    <name evidence="5" type="ORF">Atai01_11490</name>
</gene>
<evidence type="ECO:0000256" key="3">
    <source>
        <dbReference type="SAM" id="Phobius"/>
    </source>
</evidence>
<dbReference type="PANTHER" id="PTHR32347:SF29">
    <property type="entry name" value="UPF0194 MEMBRANE PROTEIN YBHG"/>
    <property type="match status" value="1"/>
</dbReference>
<dbReference type="Pfam" id="PF01471">
    <property type="entry name" value="PG_binding_1"/>
    <property type="match status" value="1"/>
</dbReference>
<keyword evidence="3" id="KW-1133">Transmembrane helix</keyword>
<dbReference type="AlphaFoldDB" id="A0A9W6QX54"/>
<feature type="transmembrane region" description="Helical" evidence="3">
    <location>
        <begin position="18"/>
        <end position="38"/>
    </location>
</feature>
<comment type="caution">
    <text evidence="5">The sequence shown here is derived from an EMBL/GenBank/DDBJ whole genome shotgun (WGS) entry which is preliminary data.</text>
</comment>
<dbReference type="EMBL" id="BSTI01000002">
    <property type="protein sequence ID" value="GLY64530.1"/>
    <property type="molecule type" value="Genomic_DNA"/>
</dbReference>
<dbReference type="InterPro" id="IPR036366">
    <property type="entry name" value="PGBDSf"/>
</dbReference>
<dbReference type="Gene3D" id="1.10.101.10">
    <property type="entry name" value="PGBD-like superfamily/PGBD"/>
    <property type="match status" value="1"/>
</dbReference>
<keyword evidence="2" id="KW-0175">Coiled coil</keyword>
<comment type="subcellular location">
    <subcellularLocation>
        <location evidence="1">Cell envelope</location>
    </subcellularLocation>
</comment>
<proteinExistence type="predicted"/>
<accession>A0A9W6QX54</accession>
<dbReference type="PANTHER" id="PTHR32347">
    <property type="entry name" value="EFFLUX SYSTEM COMPONENT YKNX-RELATED"/>
    <property type="match status" value="1"/>
</dbReference>
<sequence>MTESEGPQLLRRRRRLRWLGAGVVALAVFGAGTVVIVARVGTSPPAPTQAAPGPAATAEVVRTDLAEQDTEDGTLGYGAERTLTGKQPGTITWLPDPGTVVERGQPVYKVDNKPVPLFYGDTPLYRNLAPGVTKGPDVQVLEENLKALGFTGFGTPDTTFTDATASAVKRWQHSLGLAETGVVTPDDVVVQPGSVRISSVSAQAGDPAGGPLMKVTGTQHAVIVKLDVSRQNIVKLGDKVSLNIISVGNTTGTVSSIGTAAVADDKSGPKIDVTITLDDQKAVGKLDSAPVSATFTTGSHPGVLAVPVGALLALAEGGMAVEVVENSGTHLVAVQTGLFARGLVEVTGDLHEGQRVVTTS</sequence>
<dbReference type="InterPro" id="IPR036365">
    <property type="entry name" value="PGBD-like_sf"/>
</dbReference>